<dbReference type="EMBL" id="CP006935">
    <property type="protein sequence ID" value="AHC39950.1"/>
    <property type="molecule type" value="Genomic_DNA"/>
</dbReference>
<evidence type="ECO:0000313" key="2">
    <source>
        <dbReference type="EMBL" id="AHC39950.1"/>
    </source>
</evidence>
<dbReference type="Proteomes" id="UP000018745">
    <property type="component" value="Chromosome"/>
</dbReference>
<name>A0ABN4BL34_9MOLU</name>
<sequence length="460" mass="53556">MLWKKILLELATVSGFGGGIGGWFGVNGQGVSIDSEEEISYLKGEESLKVKQEVRGNLNDGWGKISELDHTILGSWKWQSEGVGEDLLFIRGWDGAGPHKRISSNKHSQSEKDLWGGRKISIGQGWFGPRRVFKEIEDMEKVKKEKLEKKELESYWPIIQKSAQYLSQADLVGIQKFWQNRSRELEEDVFGLYNGWHWWAEKFGKKAGQEKVDLEFDLSKLKQMLDKSEEELRDHKWNFGRIFQNPKISKVRLLGDVEATAFNYLKHIAWPEAETVKKLKEKKIAIAILALISGEEIGFDCDNGNSEHKTKYFKECSSRAGEGKVKRVLKSTWKYSNSYWAPTKGDNWRWHQQQKIEAKDAKTLVTMDDVRKTSLLDEKCEDPAGFWDYFSDSAKEIRREICDQIIRPWFGDIVTDKRLCLIELEDFNYHFRLNTYLQVLEIPLWNKRNTFWTKCSNYGI</sequence>
<accession>A0ABN4BL34</accession>
<gene>
    <name evidence="2" type="ORF">OVS_02300</name>
</gene>
<keyword evidence="3" id="KW-1185">Reference proteome</keyword>
<proteinExistence type="predicted"/>
<protein>
    <submittedName>
        <fullName evidence="2">Uncharacterized protein</fullName>
    </submittedName>
</protein>
<reference evidence="2 3" key="1">
    <citation type="journal article" date="2014" name="Genome Announc.">
        <title>Complete Genome Sequence of Mycoplasma ovis Strain Michigan, a Hemoplasma of Sheep with Two Distinct 16S rRNA Genes.</title>
        <authorList>
            <person name="Deshuillers P.L."/>
            <person name="Santos A.P."/>
            <person name="do Nascimento N.C."/>
            <person name="Hampel J.A."/>
            <person name="Bergin I.L."/>
            <person name="Dyson M.C."/>
            <person name="Messick J.B."/>
        </authorList>
    </citation>
    <scope>NUCLEOTIDE SEQUENCE [LARGE SCALE GENOMIC DNA]</scope>
    <source>
        <strain evidence="2 3">Michigan</strain>
    </source>
</reference>
<dbReference type="RefSeq" id="WP_024071241.1">
    <property type="nucleotide sequence ID" value="NC_023062.1"/>
</dbReference>
<organism evidence="2 3">
    <name type="scientific">Mycoplasma ovis str. Michigan</name>
    <dbReference type="NCBI Taxonomy" id="1415773"/>
    <lineage>
        <taxon>Bacteria</taxon>
        <taxon>Bacillati</taxon>
        <taxon>Mycoplasmatota</taxon>
        <taxon>Mollicutes</taxon>
        <taxon>Mycoplasmataceae</taxon>
        <taxon>Mycoplasma</taxon>
    </lineage>
</organism>
<keyword evidence="1" id="KW-0175">Coiled coil</keyword>
<evidence type="ECO:0000313" key="3">
    <source>
        <dbReference type="Proteomes" id="UP000018745"/>
    </source>
</evidence>
<evidence type="ECO:0000256" key="1">
    <source>
        <dbReference type="SAM" id="Coils"/>
    </source>
</evidence>
<feature type="coiled-coil region" evidence="1">
    <location>
        <begin position="211"/>
        <end position="238"/>
    </location>
</feature>